<dbReference type="STRING" id="1379870.SD10_11060"/>
<dbReference type="KEGG" id="srd:SD10_11060"/>
<keyword evidence="1" id="KW-1133">Transmembrane helix</keyword>
<dbReference type="HOGENOM" id="CLU_133181_2_1_10"/>
<keyword evidence="1" id="KW-0812">Transmembrane</keyword>
<gene>
    <name evidence="2" type="ORF">SD10_11060</name>
</gene>
<name>A0A0E3V7E3_9BACT</name>
<feature type="transmembrane region" description="Helical" evidence="1">
    <location>
        <begin position="102"/>
        <end position="123"/>
    </location>
</feature>
<proteinExistence type="predicted"/>
<dbReference type="InterPro" id="IPR021257">
    <property type="entry name" value="DUF2809"/>
</dbReference>
<dbReference type="OrthoDB" id="5360192at2"/>
<evidence type="ECO:0000313" key="3">
    <source>
        <dbReference type="Proteomes" id="UP000033054"/>
    </source>
</evidence>
<dbReference type="AlphaFoldDB" id="A0A0E3V7E3"/>
<protein>
    <recommendedName>
        <fullName evidence="4">DUF2809 domain-containing protein</fullName>
    </recommendedName>
</protein>
<feature type="transmembrane region" description="Helical" evidence="1">
    <location>
        <begin position="63"/>
        <end position="82"/>
    </location>
</feature>
<organism evidence="2 3">
    <name type="scientific">Spirosoma radiotolerans</name>
    <dbReference type="NCBI Taxonomy" id="1379870"/>
    <lineage>
        <taxon>Bacteria</taxon>
        <taxon>Pseudomonadati</taxon>
        <taxon>Bacteroidota</taxon>
        <taxon>Cytophagia</taxon>
        <taxon>Cytophagales</taxon>
        <taxon>Cytophagaceae</taxon>
        <taxon>Spirosoma</taxon>
    </lineage>
</organism>
<accession>A0A0E3V7E3</accession>
<feature type="transmembrane region" description="Helical" evidence="1">
    <location>
        <begin position="9"/>
        <end position="29"/>
    </location>
</feature>
<dbReference type="EMBL" id="CP010429">
    <property type="protein sequence ID" value="AKD55356.1"/>
    <property type="molecule type" value="Genomic_DNA"/>
</dbReference>
<evidence type="ECO:0008006" key="4">
    <source>
        <dbReference type="Google" id="ProtNLM"/>
    </source>
</evidence>
<keyword evidence="1" id="KW-0472">Membrane</keyword>
<dbReference type="RefSeq" id="WP_046573848.1">
    <property type="nucleotide sequence ID" value="NZ_CP010429.1"/>
</dbReference>
<keyword evidence="3" id="KW-1185">Reference proteome</keyword>
<feature type="transmembrane region" description="Helical" evidence="1">
    <location>
        <begin position="35"/>
        <end position="56"/>
    </location>
</feature>
<evidence type="ECO:0000256" key="1">
    <source>
        <dbReference type="SAM" id="Phobius"/>
    </source>
</evidence>
<dbReference type="PATRIC" id="fig|1379870.5.peg.2408"/>
<sequence>MQPIERNRILYSFLTLVVILLGLASRHYFGEFPFVRTYVGDGLWALMVFFGFSLVFNRWSVRSVAIAALLFSFGIELSQLYHTPWIDRLRSTRLGGLVLGFSFLWSDLLSYSIGIAVGVLLEIRLISIRLKTK</sequence>
<evidence type="ECO:0000313" key="2">
    <source>
        <dbReference type="EMBL" id="AKD55356.1"/>
    </source>
</evidence>
<dbReference type="Pfam" id="PF10990">
    <property type="entry name" value="DUF2809"/>
    <property type="match status" value="1"/>
</dbReference>
<dbReference type="Proteomes" id="UP000033054">
    <property type="component" value="Chromosome"/>
</dbReference>
<reference evidence="2 3" key="1">
    <citation type="journal article" date="2014" name="Curr. Microbiol.">
        <title>Spirosoma radiotolerans sp. nov., a gamma-radiation-resistant bacterium isolated from gamma ray-irradiated soil.</title>
        <authorList>
            <person name="Lee J.J."/>
            <person name="Srinivasan S."/>
            <person name="Lim S."/>
            <person name="Joe M."/>
            <person name="Im S."/>
            <person name="Bae S.I."/>
            <person name="Park K.R."/>
            <person name="Han J.H."/>
            <person name="Park S.H."/>
            <person name="Joo B.M."/>
            <person name="Park S.J."/>
            <person name="Kim M.K."/>
        </authorList>
    </citation>
    <scope>NUCLEOTIDE SEQUENCE [LARGE SCALE GENOMIC DNA]</scope>
    <source>
        <strain evidence="2 3">DG5A</strain>
    </source>
</reference>